<proteinExistence type="predicted"/>
<accession>A0A2A6BM24</accession>
<dbReference type="Proteomes" id="UP000005239">
    <property type="component" value="Unassembled WGS sequence"/>
</dbReference>
<accession>A0A8R1YPB1</accession>
<dbReference type="EnsemblMetazoa" id="PPA31926.1">
    <property type="protein sequence ID" value="PPA31926.1"/>
    <property type="gene ID" value="WBGene00204790"/>
</dbReference>
<dbReference type="AlphaFoldDB" id="A0A2A6BM24"/>
<name>A0A2A6BM24_PRIPA</name>
<keyword evidence="2" id="KW-1185">Reference proteome</keyword>
<reference evidence="1" key="2">
    <citation type="submission" date="2022-06" db="UniProtKB">
        <authorList>
            <consortium name="EnsemblMetazoa"/>
        </authorList>
    </citation>
    <scope>IDENTIFICATION</scope>
    <source>
        <strain evidence="1">PS312</strain>
    </source>
</reference>
<sequence length="229" mass="22649">MLLVLRAECGGGGGGGGVLRAECGGGGGGGRSKAMSVESIPIKWKFDGAHKRKQNSSRYRGINMLLVLRAECGGGGGGGGVLRAECGGGGGGGGVLRAECGGGGGGGRSKAMSVESIPIKWKFDGALKRKQNSSRYRGINMLLVLRAECGGGGGGGGVLRAECGGGGGGGHSKAMSVESIPIKWKFDGAHKRKQNSSRYRGINMLLVLRAECGGGGGGGGGGAGAKRCL</sequence>
<evidence type="ECO:0000313" key="1">
    <source>
        <dbReference type="EnsemblMetazoa" id="PPA31926.1"/>
    </source>
</evidence>
<organism evidence="1 2">
    <name type="scientific">Pristionchus pacificus</name>
    <name type="common">Parasitic nematode worm</name>
    <dbReference type="NCBI Taxonomy" id="54126"/>
    <lineage>
        <taxon>Eukaryota</taxon>
        <taxon>Metazoa</taxon>
        <taxon>Ecdysozoa</taxon>
        <taxon>Nematoda</taxon>
        <taxon>Chromadorea</taxon>
        <taxon>Rhabditida</taxon>
        <taxon>Rhabditina</taxon>
        <taxon>Diplogasteromorpha</taxon>
        <taxon>Diplogasteroidea</taxon>
        <taxon>Neodiplogasteridae</taxon>
        <taxon>Pristionchus</taxon>
    </lineage>
</organism>
<gene>
    <name evidence="1" type="primary">WBGene00204790</name>
</gene>
<reference evidence="2" key="1">
    <citation type="journal article" date="2008" name="Nat. Genet.">
        <title>The Pristionchus pacificus genome provides a unique perspective on nematode lifestyle and parasitism.</title>
        <authorList>
            <person name="Dieterich C."/>
            <person name="Clifton S.W."/>
            <person name="Schuster L.N."/>
            <person name="Chinwalla A."/>
            <person name="Delehaunty K."/>
            <person name="Dinkelacker I."/>
            <person name="Fulton L."/>
            <person name="Fulton R."/>
            <person name="Godfrey J."/>
            <person name="Minx P."/>
            <person name="Mitreva M."/>
            <person name="Roeseler W."/>
            <person name="Tian H."/>
            <person name="Witte H."/>
            <person name="Yang S.P."/>
            <person name="Wilson R.K."/>
            <person name="Sommer R.J."/>
        </authorList>
    </citation>
    <scope>NUCLEOTIDE SEQUENCE [LARGE SCALE GENOMIC DNA]</scope>
    <source>
        <strain evidence="2">PS312</strain>
    </source>
</reference>
<protein>
    <submittedName>
        <fullName evidence="1">Uncharacterized protein</fullName>
    </submittedName>
</protein>
<evidence type="ECO:0000313" key="2">
    <source>
        <dbReference type="Proteomes" id="UP000005239"/>
    </source>
</evidence>